<dbReference type="PANTHER" id="PTHR43074">
    <property type="entry name" value="OMEGA-3 POLYUNSATURATED FATTY ACID SYNTHASE PFAB-RELATED"/>
    <property type="match status" value="1"/>
</dbReference>
<dbReference type="InterPro" id="IPR014043">
    <property type="entry name" value="Acyl_transferase_dom"/>
</dbReference>
<dbReference type="RefSeq" id="WP_157165319.1">
    <property type="nucleotide sequence ID" value="NZ_WPNZ01000005.1"/>
</dbReference>
<dbReference type="GO" id="GO:0016740">
    <property type="term" value="F:transferase activity"/>
    <property type="evidence" value="ECO:0007669"/>
    <property type="project" value="InterPro"/>
</dbReference>
<dbReference type="InterPro" id="IPR016035">
    <property type="entry name" value="Acyl_Trfase/lysoPLipase"/>
</dbReference>
<feature type="compositionally biased region" description="Low complexity" evidence="1">
    <location>
        <begin position="31"/>
        <end position="45"/>
    </location>
</feature>
<feature type="region of interest" description="Disordered" evidence="1">
    <location>
        <begin position="1"/>
        <end position="50"/>
    </location>
</feature>
<evidence type="ECO:0000256" key="1">
    <source>
        <dbReference type="SAM" id="MobiDB-lite"/>
    </source>
</evidence>
<dbReference type="InterPro" id="IPR001227">
    <property type="entry name" value="Ac_transferase_dom_sf"/>
</dbReference>
<feature type="region of interest" description="Disordered" evidence="1">
    <location>
        <begin position="881"/>
        <end position="924"/>
    </location>
</feature>
<dbReference type="SMART" id="SM00827">
    <property type="entry name" value="PKS_AT"/>
    <property type="match status" value="1"/>
</dbReference>
<dbReference type="InterPro" id="IPR052568">
    <property type="entry name" value="PKS-FAS_Synthase"/>
</dbReference>
<dbReference type="Gene3D" id="3.30.70.250">
    <property type="entry name" value="Malonyl-CoA ACP transacylase, ACP-binding"/>
    <property type="match status" value="1"/>
</dbReference>
<evidence type="ECO:0000313" key="3">
    <source>
        <dbReference type="EMBL" id="MVO85237.1"/>
    </source>
</evidence>
<dbReference type="Pfam" id="PF07977">
    <property type="entry name" value="FabA"/>
    <property type="match status" value="1"/>
</dbReference>
<dbReference type="EMBL" id="WPNZ01000005">
    <property type="protein sequence ID" value="MVO85237.1"/>
    <property type="molecule type" value="Genomic_DNA"/>
</dbReference>
<gene>
    <name evidence="3" type="ORF">GPA10_10845</name>
</gene>
<dbReference type="Gene3D" id="3.10.129.10">
    <property type="entry name" value="Hotdog Thioesterase"/>
    <property type="match status" value="3"/>
</dbReference>
<feature type="compositionally biased region" description="Basic and acidic residues" evidence="1">
    <location>
        <begin position="822"/>
        <end position="832"/>
    </location>
</feature>
<protein>
    <recommendedName>
        <fullName evidence="2">Malonyl-CoA:ACP transacylase (MAT) domain-containing protein</fullName>
    </recommendedName>
</protein>
<dbReference type="Gene3D" id="3.40.366.10">
    <property type="entry name" value="Malonyl-Coenzyme A Acyl Carrier Protein, domain 2"/>
    <property type="match status" value="1"/>
</dbReference>
<dbReference type="SUPFAM" id="SSF54637">
    <property type="entry name" value="Thioesterase/thiol ester dehydrase-isomerase"/>
    <property type="match status" value="3"/>
</dbReference>
<evidence type="ECO:0000313" key="4">
    <source>
        <dbReference type="Proteomes" id="UP000483802"/>
    </source>
</evidence>
<feature type="region of interest" description="Disordered" evidence="1">
    <location>
        <begin position="796"/>
        <end position="845"/>
    </location>
</feature>
<feature type="compositionally biased region" description="Low complexity" evidence="1">
    <location>
        <begin position="808"/>
        <end position="821"/>
    </location>
</feature>
<dbReference type="PANTHER" id="PTHR43074:SF1">
    <property type="entry name" value="BETA-KETOACYL SYNTHASE FAMILY PROTEIN-RELATED"/>
    <property type="match status" value="1"/>
</dbReference>
<dbReference type="Proteomes" id="UP000483802">
    <property type="component" value="Unassembled WGS sequence"/>
</dbReference>
<evidence type="ECO:0000259" key="2">
    <source>
        <dbReference type="SMART" id="SM00827"/>
    </source>
</evidence>
<proteinExistence type="predicted"/>
<accession>A0A6L6WU70</accession>
<dbReference type="InterPro" id="IPR029069">
    <property type="entry name" value="HotDog_dom_sf"/>
</dbReference>
<dbReference type="InterPro" id="IPR013114">
    <property type="entry name" value="FabA_FabZ"/>
</dbReference>
<organism evidence="3 4">
    <name type="scientific">Streptomyces typhae</name>
    <dbReference type="NCBI Taxonomy" id="2681492"/>
    <lineage>
        <taxon>Bacteria</taxon>
        <taxon>Bacillati</taxon>
        <taxon>Actinomycetota</taxon>
        <taxon>Actinomycetes</taxon>
        <taxon>Kitasatosporales</taxon>
        <taxon>Streptomycetaceae</taxon>
        <taxon>Streptomyces</taxon>
    </lineage>
</organism>
<sequence length="1628" mass="170446">MAAAHATHSSQEDDAPVPDAALRGARRPVHPAGRSRAPSPSPAAGGDEKRPVAAVRAFAVRTCDGGGTRAFVERVVTGRRAAGGTSNGTARAVPCGDAAEALVAVVREAVACLPQRSDGTLVVLSSGPGGAAARARTLLATRPDLAALPDLAAADVRVDAGAGTRVLHDAAQAALDGHAGAVIVASAAAGMPGPAGDCGQERACCAAVAVVLAPHTRSPGAYRPLAVVDVSGPGIAEGDPDEERNDRLVLRASAVPRPERTQGDVLLCPRPERTQGDVLLWGGSSVAALEAVAAAVAAVHHGARPRAAAHAEPWLAPRRTALVVLAEDGALSLRLRSVSAAPEAWAAPQPPDRRLYVFSGAGTEEIIRALGSGRESRGGPARLVVVAAGHDEYTSRVRQARRWLSDGRRRPRPPGVYFQARPLSGDLAFVFPNGAAAYPGMGRQQLLAFPRAVDELRHRGDPEAMAGWAYSGAGSASDAAGKIYAASFLSMVHAHISREVLGLRPQAVLGYSSGEISALLATGVWPDAAAVLADTHGNPLFDGLLTRPWRAIRDGWRQADVTGTTWTAHLVGTDPQEAAAAVRDEPGVHLLTVNAPSSCTLGGEAEACRRVLARLPHEYAMPLDYDIAVHTPMAASAADRWRAYFHRPVRPVGGVRFYTCAGTFRFDPTPDGIAEASVAQALGTIDFPGAVERAWADGVRVFVEHGPKERCTQWIREILGDRPHLALALDPTDGRGLERLLAVCAELVAAGVTADDRALLAHLAAATGTSPRGVGRPHQVPTGAVVRGPAASPAVVMAPAPPLPPPDAATGGPDRPAVRAATRPDARPDARPDVQPPPPGRADDLTRAAAAHAALLAQHRHLHGLLLRSHEAHAAQGVDLARGPRASGATAAHGVDRTRDPRASGATEAHSHDQAHNPRAPGATDRLLLDASGHVCLSTMLQAAPTPTPCAPGRSSRLELILHGPLPGPGERLQHRRNGPGEPFQHVVHGPDRAVLTLRAYPAAAGSAAVPAPSGPPYEGGRAAARFSPAQVRAFHDGRPYDCFDAEWTVATRSHVRTPRGGTGDTAVLHHVPSFDPYGGPHGLGHLSARLRRPPALADTGSALSDTGGLPFLLEGVHQALAFHLTALGLTRDRDGWRFQPLPGARCVLQHTPGAAPDGPVTCEATITAVDTESHEPRLRADVVCTSGTTAVLRAQGVALQLAQDWPLEQWRRLAAAPVQGARPHIPPAALPALRPSGTDSRALVRDGLRLDHASMLAAAWGRPSDALGPAHLALDRRPRVIRLPAPPYQCLTRITRLSAAPGAPAPGSAIESEYDIAEHAWFRDDGNRSSPPPAVLLEAALQPCGWLAQYTGAARDLAGTPVFRNLDGEAQLVAAVPPGARVLTTRATLREHVNDGTMALVFFDLECTADGVSVLTGTTGFGFFPPDAFATRTGLPGPPPLAPDTAEAPIGDGDLTSRPRRWFSGRAPLTSTPLLMLDRLTGYWPQGGRAGLGRLRAEKRVDPGDWYFAAHFFQDPVQPGSLGVEAMYQLLHCHLIQQGTDAETTPLRTEPVAAASGPLLWKYRGQVTPTDSLITVDVDITGHRHDAAGLVLSGDGWLHVDGTCIYHATGLALRLTEGPTTEWRTGP</sequence>
<reference evidence="3 4" key="1">
    <citation type="submission" date="2019-11" db="EMBL/GenBank/DDBJ databases">
        <title>Streptomyces typhae sp. nov., a novel endophytic actinomycete isolated from the root of cattail pollen (Typha angustifolia L.).</title>
        <authorList>
            <person name="Peng C."/>
        </authorList>
    </citation>
    <scope>NUCLEOTIDE SEQUENCE [LARGE SCALE GENOMIC DNA]</scope>
    <source>
        <strain evidence="4">p1417</strain>
    </source>
</reference>
<comment type="caution">
    <text evidence="3">The sequence shown here is derived from an EMBL/GenBank/DDBJ whole genome shotgun (WGS) entry which is preliminary data.</text>
</comment>
<name>A0A6L6WU70_9ACTN</name>
<keyword evidence="4" id="KW-1185">Reference proteome</keyword>
<feature type="domain" description="Malonyl-CoA:ACP transacylase (MAT)" evidence="2">
    <location>
        <begin position="430"/>
        <end position="870"/>
    </location>
</feature>
<dbReference type="SUPFAM" id="SSF52151">
    <property type="entry name" value="FabD/lysophospholipase-like"/>
    <property type="match status" value="1"/>
</dbReference>